<protein>
    <submittedName>
        <fullName evidence="2">Putative DNA-binding protein</fullName>
    </submittedName>
</protein>
<keyword evidence="2" id="KW-0238">DNA-binding</keyword>
<dbReference type="SUPFAM" id="SSF47413">
    <property type="entry name" value="lambda repressor-like DNA-binding domains"/>
    <property type="match status" value="1"/>
</dbReference>
<accession>W7IWW1</accession>
<organism evidence="2 3">
    <name type="scientific">Actinokineospora spheciospongiae</name>
    <dbReference type="NCBI Taxonomy" id="909613"/>
    <lineage>
        <taxon>Bacteria</taxon>
        <taxon>Bacillati</taxon>
        <taxon>Actinomycetota</taxon>
        <taxon>Actinomycetes</taxon>
        <taxon>Pseudonocardiales</taxon>
        <taxon>Pseudonocardiaceae</taxon>
        <taxon>Actinokineospora</taxon>
    </lineage>
</organism>
<dbReference type="InterPro" id="IPR001387">
    <property type="entry name" value="Cro/C1-type_HTH"/>
</dbReference>
<dbReference type="AlphaFoldDB" id="W7IWW1"/>
<gene>
    <name evidence="2" type="ORF">UO65_3417</name>
</gene>
<dbReference type="InterPro" id="IPR043917">
    <property type="entry name" value="DUF5753"/>
</dbReference>
<feature type="domain" description="HTH cro/C1-type" evidence="1">
    <location>
        <begin position="19"/>
        <end position="62"/>
    </location>
</feature>
<dbReference type="Pfam" id="PF13560">
    <property type="entry name" value="HTH_31"/>
    <property type="match status" value="1"/>
</dbReference>
<evidence type="ECO:0000259" key="1">
    <source>
        <dbReference type="PROSITE" id="PS50943"/>
    </source>
</evidence>
<dbReference type="Pfam" id="PF19054">
    <property type="entry name" value="DUF5753"/>
    <property type="match status" value="1"/>
</dbReference>
<dbReference type="EMBL" id="AYXG01000120">
    <property type="protein sequence ID" value="EWC61287.1"/>
    <property type="molecule type" value="Genomic_DNA"/>
</dbReference>
<dbReference type="InterPro" id="IPR010982">
    <property type="entry name" value="Lambda_DNA-bd_dom_sf"/>
</dbReference>
<dbReference type="CDD" id="cd00093">
    <property type="entry name" value="HTH_XRE"/>
    <property type="match status" value="1"/>
</dbReference>
<reference evidence="2 3" key="1">
    <citation type="journal article" date="2014" name="Genome Announc.">
        <title>Draft Genome Sequence of the Antitrypanosomally Active Sponge-Associated Bacterium Actinokineospora sp. Strain EG49.</title>
        <authorList>
            <person name="Harjes J."/>
            <person name="Ryu T."/>
            <person name="Abdelmohsen U.R."/>
            <person name="Moitinho-Silva L."/>
            <person name="Horn H."/>
            <person name="Ravasi T."/>
            <person name="Hentschel U."/>
        </authorList>
    </citation>
    <scope>NUCLEOTIDE SEQUENCE [LARGE SCALE GENOMIC DNA]</scope>
    <source>
        <strain evidence="2 3">EG49</strain>
    </source>
</reference>
<evidence type="ECO:0000313" key="2">
    <source>
        <dbReference type="EMBL" id="EWC61287.1"/>
    </source>
</evidence>
<proteinExistence type="predicted"/>
<dbReference type="Proteomes" id="UP000019277">
    <property type="component" value="Unassembled WGS sequence"/>
</dbReference>
<dbReference type="GO" id="GO:0003677">
    <property type="term" value="F:DNA binding"/>
    <property type="evidence" value="ECO:0007669"/>
    <property type="project" value="UniProtKB-KW"/>
</dbReference>
<comment type="caution">
    <text evidence="2">The sequence shown here is derived from an EMBL/GenBank/DDBJ whole genome shotgun (WGS) entry which is preliminary data.</text>
</comment>
<sequence>MILGREIAHMMETAGKAPADLAAILSTSRSRMGQILSGQATVSVGDLERLATQLGFRDTDYHETLFAMRKDSHKRGFWTTGYRRAYGEELRLRVDTEMHADRIREFEVEVMPGLLQCEDYVRALYMSVPDVDGLTLEDRIQARIDRQSIFLKDSPPSAHFVLSESCLRRVWCDRPVMITQLEHLIELSQREHMMIQVFPFDRPVGRRTAISNHFTLLRIPSTGVAGSLEVAYTEGPGEFRFLDDKKALDAYDTAWTRLTTAALGFEESRKFLRGMITEFGKHPTP</sequence>
<dbReference type="SMART" id="SM00530">
    <property type="entry name" value="HTH_XRE"/>
    <property type="match status" value="1"/>
</dbReference>
<dbReference type="STRING" id="909613.UO65_3417"/>
<evidence type="ECO:0000313" key="3">
    <source>
        <dbReference type="Proteomes" id="UP000019277"/>
    </source>
</evidence>
<dbReference type="PROSITE" id="PS50943">
    <property type="entry name" value="HTH_CROC1"/>
    <property type="match status" value="1"/>
</dbReference>
<dbReference type="eggNOG" id="COG3620">
    <property type="taxonomic scope" value="Bacteria"/>
</dbReference>
<keyword evidence="3" id="KW-1185">Reference proteome</keyword>
<name>W7IWW1_9PSEU</name>